<feature type="domain" description="Fibronectin type-III" evidence="4">
    <location>
        <begin position="171"/>
        <end position="261"/>
    </location>
</feature>
<proteinExistence type="predicted"/>
<evidence type="ECO:0000256" key="3">
    <source>
        <dbReference type="SAM" id="SignalP"/>
    </source>
</evidence>
<evidence type="ECO:0000259" key="4">
    <source>
        <dbReference type="PROSITE" id="PS50853"/>
    </source>
</evidence>
<dbReference type="STRING" id="1618364.UX86_C0009G0009"/>
<name>A0A0G1S4F2_9BACT</name>
<dbReference type="Proteomes" id="UP000034502">
    <property type="component" value="Unassembled WGS sequence"/>
</dbReference>
<dbReference type="InterPro" id="IPR013783">
    <property type="entry name" value="Ig-like_fold"/>
</dbReference>
<keyword evidence="2" id="KW-1133">Transmembrane helix</keyword>
<dbReference type="EMBL" id="LCNU01000009">
    <property type="protein sequence ID" value="KKU64379.1"/>
    <property type="molecule type" value="Genomic_DNA"/>
</dbReference>
<reference evidence="5 6" key="1">
    <citation type="journal article" date="2015" name="Nature">
        <title>rRNA introns, odd ribosomes, and small enigmatic genomes across a large radiation of phyla.</title>
        <authorList>
            <person name="Brown C.T."/>
            <person name="Hug L.A."/>
            <person name="Thomas B.C."/>
            <person name="Sharon I."/>
            <person name="Castelle C.J."/>
            <person name="Singh A."/>
            <person name="Wilkins M.J."/>
            <person name="Williams K.H."/>
            <person name="Banfield J.F."/>
        </authorList>
    </citation>
    <scope>NUCLEOTIDE SEQUENCE [LARGE SCALE GENOMIC DNA]</scope>
</reference>
<gene>
    <name evidence="5" type="ORF">UX86_C0009G0009</name>
</gene>
<dbReference type="InterPro" id="IPR036116">
    <property type="entry name" value="FN3_sf"/>
</dbReference>
<feature type="chain" id="PRO_5002539616" description="Fibronectin type-III domain-containing protein" evidence="3">
    <location>
        <begin position="23"/>
        <end position="293"/>
    </location>
</feature>
<dbReference type="Pfam" id="PF00041">
    <property type="entry name" value="fn3"/>
    <property type="match status" value="1"/>
</dbReference>
<organism evidence="5 6">
    <name type="scientific">Candidatus Amesbacteria bacterium GW2011_GWC1_47_15</name>
    <dbReference type="NCBI Taxonomy" id="1618364"/>
    <lineage>
        <taxon>Bacteria</taxon>
        <taxon>Candidatus Amesiibacteriota</taxon>
    </lineage>
</organism>
<dbReference type="SMART" id="SM00060">
    <property type="entry name" value="FN3"/>
    <property type="match status" value="1"/>
</dbReference>
<evidence type="ECO:0000256" key="2">
    <source>
        <dbReference type="SAM" id="Phobius"/>
    </source>
</evidence>
<feature type="region of interest" description="Disordered" evidence="1">
    <location>
        <begin position="130"/>
        <end position="165"/>
    </location>
</feature>
<dbReference type="PROSITE" id="PS50853">
    <property type="entry name" value="FN3"/>
    <property type="match status" value="1"/>
</dbReference>
<dbReference type="CDD" id="cd00063">
    <property type="entry name" value="FN3"/>
    <property type="match status" value="1"/>
</dbReference>
<dbReference type="SUPFAM" id="SSF49265">
    <property type="entry name" value="Fibronectin type III"/>
    <property type="match status" value="1"/>
</dbReference>
<keyword evidence="2" id="KW-0812">Transmembrane</keyword>
<dbReference type="InterPro" id="IPR003961">
    <property type="entry name" value="FN3_dom"/>
</dbReference>
<accession>A0A0G1S4F2</accession>
<feature type="compositionally biased region" description="Pro residues" evidence="1">
    <location>
        <begin position="134"/>
        <end position="150"/>
    </location>
</feature>
<sequence>MKRFYILASALLLAISAVPVSAAPGFPACSSPEGPLKVSYESGWHGIIGTGANHEGSDSVYAINGSQLLQCFCPAGDNDAGTQTDWWKISGLSESEINAYRLQGWVFVPSGLDWGLDDASFLAKNSSFDCKENPPGPSATPTPTPSPTVTPGPKNDDFSESGPWVCPRPAPPAPVLLNVARNGTTATLVWSEVPQATHYTISYGLKPGEYIYGVPNTGKVTAYTIGNLDPVAAYYFSIRAVDDCAPSGPSSEPAIGGSVLGLATTGNSQTIFGLILMGLSLLGLSFWSRRVSK</sequence>
<evidence type="ECO:0000313" key="6">
    <source>
        <dbReference type="Proteomes" id="UP000034502"/>
    </source>
</evidence>
<comment type="caution">
    <text evidence="5">The sequence shown here is derived from an EMBL/GenBank/DDBJ whole genome shotgun (WGS) entry which is preliminary data.</text>
</comment>
<feature type="transmembrane region" description="Helical" evidence="2">
    <location>
        <begin position="270"/>
        <end position="287"/>
    </location>
</feature>
<evidence type="ECO:0000256" key="1">
    <source>
        <dbReference type="SAM" id="MobiDB-lite"/>
    </source>
</evidence>
<dbReference type="AlphaFoldDB" id="A0A0G1S4F2"/>
<protein>
    <recommendedName>
        <fullName evidence="4">Fibronectin type-III domain-containing protein</fullName>
    </recommendedName>
</protein>
<dbReference type="PATRIC" id="fig|1618364.3.peg.335"/>
<dbReference type="Gene3D" id="2.60.40.10">
    <property type="entry name" value="Immunoglobulins"/>
    <property type="match status" value="1"/>
</dbReference>
<feature type="signal peptide" evidence="3">
    <location>
        <begin position="1"/>
        <end position="22"/>
    </location>
</feature>
<evidence type="ECO:0000313" key="5">
    <source>
        <dbReference type="EMBL" id="KKU64379.1"/>
    </source>
</evidence>
<keyword evidence="3" id="KW-0732">Signal</keyword>
<keyword evidence="2" id="KW-0472">Membrane</keyword>